<sequence>MRMAATLSYCELMLFLVAMTCSRLPTSSLGQETNSTGNGKDISRCKSVTCCGIPGTPGRNGIPGHPGPQGLNGPPGRNGLNGIPGSKGEKGESGLMGRRGRKGAPGEPGINGTDGIPGWRGKEGPRGMRGPMGPQGPTGEKGDSGSPGEPGPPGSERILKVCTCERNVPTQVFYVNSGHWISEKAMTGFQDVSSAYGEFQVKVVVPVTYVLHIGGDWVNDDSVTLFYRLRCAHRRRMAYLPNETGHKIYKFKEENRLESETFTHVTTALSHHGKWRCLLQISKGMDRAFYRWDSQYGEISLTMW</sequence>
<feature type="region of interest" description="Disordered" evidence="1">
    <location>
        <begin position="57"/>
        <end position="157"/>
    </location>
</feature>
<keyword evidence="2" id="KW-0732">Signal</keyword>
<keyword evidence="4" id="KW-1185">Reference proteome</keyword>
<feature type="chain" id="PRO_5018316398" description="C1q domain-containing protein" evidence="2">
    <location>
        <begin position="31"/>
        <end position="304"/>
    </location>
</feature>
<dbReference type="OrthoDB" id="6380629at2759"/>
<evidence type="ECO:0000313" key="4">
    <source>
        <dbReference type="Proteomes" id="UP000275408"/>
    </source>
</evidence>
<dbReference type="Proteomes" id="UP000275408">
    <property type="component" value="Unassembled WGS sequence"/>
</dbReference>
<dbReference type="AlphaFoldDB" id="A0A3M6U0V2"/>
<dbReference type="InterPro" id="IPR008160">
    <property type="entry name" value="Collagen"/>
</dbReference>
<accession>A0A3M6U0V2</accession>
<proteinExistence type="predicted"/>
<comment type="caution">
    <text evidence="3">The sequence shown here is derived from an EMBL/GenBank/DDBJ whole genome shotgun (WGS) entry which is preliminary data.</text>
</comment>
<organism evidence="3 4">
    <name type="scientific">Pocillopora damicornis</name>
    <name type="common">Cauliflower coral</name>
    <name type="synonym">Millepora damicornis</name>
    <dbReference type="NCBI Taxonomy" id="46731"/>
    <lineage>
        <taxon>Eukaryota</taxon>
        <taxon>Metazoa</taxon>
        <taxon>Cnidaria</taxon>
        <taxon>Anthozoa</taxon>
        <taxon>Hexacorallia</taxon>
        <taxon>Scleractinia</taxon>
        <taxon>Astrocoeniina</taxon>
        <taxon>Pocilloporidae</taxon>
        <taxon>Pocillopora</taxon>
    </lineage>
</organism>
<dbReference type="Pfam" id="PF01391">
    <property type="entry name" value="Collagen"/>
    <property type="match status" value="1"/>
</dbReference>
<gene>
    <name evidence="3" type="ORF">pdam_00012648</name>
</gene>
<dbReference type="EMBL" id="RCHS01002445">
    <property type="protein sequence ID" value="RMX47280.1"/>
    <property type="molecule type" value="Genomic_DNA"/>
</dbReference>
<feature type="compositionally biased region" description="Low complexity" evidence="1">
    <location>
        <begin position="128"/>
        <end position="138"/>
    </location>
</feature>
<name>A0A3M6U0V2_POCDA</name>
<evidence type="ECO:0000256" key="2">
    <source>
        <dbReference type="SAM" id="SignalP"/>
    </source>
</evidence>
<evidence type="ECO:0000256" key="1">
    <source>
        <dbReference type="SAM" id="MobiDB-lite"/>
    </source>
</evidence>
<protein>
    <recommendedName>
        <fullName evidence="5">C1q domain-containing protein</fullName>
    </recommendedName>
</protein>
<feature type="compositionally biased region" description="Low complexity" evidence="1">
    <location>
        <begin position="68"/>
        <end position="84"/>
    </location>
</feature>
<evidence type="ECO:0000313" key="3">
    <source>
        <dbReference type="EMBL" id="RMX47280.1"/>
    </source>
</evidence>
<dbReference type="STRING" id="46731.A0A3M6U0V2"/>
<feature type="signal peptide" evidence="2">
    <location>
        <begin position="1"/>
        <end position="30"/>
    </location>
</feature>
<dbReference type="PANTHER" id="PTHR24637:SF421">
    <property type="entry name" value="CUTICLE COLLAGEN DPY-2"/>
    <property type="match status" value="1"/>
</dbReference>
<evidence type="ECO:0008006" key="5">
    <source>
        <dbReference type="Google" id="ProtNLM"/>
    </source>
</evidence>
<dbReference type="OMA" id="FWISHKQ"/>
<dbReference type="PANTHER" id="PTHR24637">
    <property type="entry name" value="COLLAGEN"/>
    <property type="match status" value="1"/>
</dbReference>
<reference evidence="3 4" key="1">
    <citation type="journal article" date="2018" name="Sci. Rep.">
        <title>Comparative analysis of the Pocillopora damicornis genome highlights role of immune system in coral evolution.</title>
        <authorList>
            <person name="Cunning R."/>
            <person name="Bay R.A."/>
            <person name="Gillette P."/>
            <person name="Baker A.C."/>
            <person name="Traylor-Knowles N."/>
        </authorList>
    </citation>
    <scope>NUCLEOTIDE SEQUENCE [LARGE SCALE GENOMIC DNA]</scope>
    <source>
        <strain evidence="3">RSMAS</strain>
        <tissue evidence="3">Whole animal</tissue>
    </source>
</reference>